<dbReference type="EMBL" id="SNRW01001352">
    <property type="protein sequence ID" value="KAA6396742.1"/>
    <property type="molecule type" value="Genomic_DNA"/>
</dbReference>
<evidence type="ECO:0000256" key="1">
    <source>
        <dbReference type="ARBA" id="ARBA00012513"/>
    </source>
</evidence>
<dbReference type="PROSITE" id="PS50011">
    <property type="entry name" value="PROTEIN_KINASE_DOM"/>
    <property type="match status" value="1"/>
</dbReference>
<evidence type="ECO:0000256" key="2">
    <source>
        <dbReference type="ARBA" id="ARBA00022679"/>
    </source>
</evidence>
<dbReference type="EC" id="2.7.11.1" evidence="1"/>
<dbReference type="InterPro" id="IPR050660">
    <property type="entry name" value="NEK_Ser/Thr_kinase"/>
</dbReference>
<dbReference type="InterPro" id="IPR000719">
    <property type="entry name" value="Prot_kinase_dom"/>
</dbReference>
<dbReference type="Pfam" id="PF00069">
    <property type="entry name" value="Pkinase"/>
    <property type="match status" value="1"/>
</dbReference>
<accession>A0A5J4WQA8</accession>
<dbReference type="GO" id="GO:0005524">
    <property type="term" value="F:ATP binding"/>
    <property type="evidence" value="ECO:0007669"/>
    <property type="project" value="UniProtKB-KW"/>
</dbReference>
<keyword evidence="3" id="KW-0547">Nucleotide-binding</keyword>
<keyword evidence="4" id="KW-0418">Kinase</keyword>
<evidence type="ECO:0000256" key="3">
    <source>
        <dbReference type="ARBA" id="ARBA00022741"/>
    </source>
</evidence>
<organism evidence="7 8">
    <name type="scientific">Streblomastix strix</name>
    <dbReference type="NCBI Taxonomy" id="222440"/>
    <lineage>
        <taxon>Eukaryota</taxon>
        <taxon>Metamonada</taxon>
        <taxon>Preaxostyla</taxon>
        <taxon>Oxymonadida</taxon>
        <taxon>Streblomastigidae</taxon>
        <taxon>Streblomastix</taxon>
    </lineage>
</organism>
<protein>
    <recommendedName>
        <fullName evidence="1">non-specific serine/threonine protein kinase</fullName>
        <ecNumber evidence="1">2.7.11.1</ecNumber>
    </recommendedName>
</protein>
<feature type="domain" description="Protein kinase" evidence="6">
    <location>
        <begin position="1"/>
        <end position="108"/>
    </location>
</feature>
<name>A0A5J4WQA8_9EUKA</name>
<gene>
    <name evidence="7" type="ORF">EZS28_007736</name>
</gene>
<dbReference type="PANTHER" id="PTHR43671">
    <property type="entry name" value="SERINE/THREONINE-PROTEIN KINASE NEK"/>
    <property type="match status" value="1"/>
</dbReference>
<comment type="caution">
    <text evidence="7">The sequence shown here is derived from an EMBL/GenBank/DDBJ whole genome shotgun (WGS) entry which is preliminary data.</text>
</comment>
<keyword evidence="5" id="KW-0067">ATP-binding</keyword>
<dbReference type="Gene3D" id="1.10.510.10">
    <property type="entry name" value="Transferase(Phosphotransferase) domain 1"/>
    <property type="match status" value="1"/>
</dbReference>
<proteinExistence type="predicted"/>
<dbReference type="PANTHER" id="PTHR43671:SF13">
    <property type="entry name" value="SERINE_THREONINE-PROTEIN KINASE NEK2"/>
    <property type="match status" value="1"/>
</dbReference>
<sequence length="115" mass="13109">MLVRPPELLQSTKNEEGFQPRLIQTTSADMYAFGVLLFELLAQKYPFFDQNVENNISLEELIKIIINSPPSELPDHYPLSLKKLVKQLLSKNPSQRTSAEEILEMPEVIAIVAKQ</sequence>
<dbReference type="AlphaFoldDB" id="A0A5J4WQA8"/>
<reference evidence="7 8" key="1">
    <citation type="submission" date="2019-03" db="EMBL/GenBank/DDBJ databases">
        <title>Single cell metagenomics reveals metabolic interactions within the superorganism composed of flagellate Streblomastix strix and complex community of Bacteroidetes bacteria on its surface.</title>
        <authorList>
            <person name="Treitli S.C."/>
            <person name="Kolisko M."/>
            <person name="Husnik F."/>
            <person name="Keeling P."/>
            <person name="Hampl V."/>
        </authorList>
    </citation>
    <scope>NUCLEOTIDE SEQUENCE [LARGE SCALE GENOMIC DNA]</scope>
    <source>
        <strain evidence="7">ST1C</strain>
    </source>
</reference>
<evidence type="ECO:0000313" key="7">
    <source>
        <dbReference type="EMBL" id="KAA6396742.1"/>
    </source>
</evidence>
<dbReference type="SUPFAM" id="SSF56112">
    <property type="entry name" value="Protein kinase-like (PK-like)"/>
    <property type="match status" value="1"/>
</dbReference>
<evidence type="ECO:0000259" key="6">
    <source>
        <dbReference type="PROSITE" id="PS50011"/>
    </source>
</evidence>
<keyword evidence="2" id="KW-0808">Transferase</keyword>
<dbReference type="OrthoDB" id="774951at2759"/>
<evidence type="ECO:0000256" key="4">
    <source>
        <dbReference type="ARBA" id="ARBA00022777"/>
    </source>
</evidence>
<dbReference type="GO" id="GO:0004674">
    <property type="term" value="F:protein serine/threonine kinase activity"/>
    <property type="evidence" value="ECO:0007669"/>
    <property type="project" value="UniProtKB-EC"/>
</dbReference>
<dbReference type="Proteomes" id="UP000324800">
    <property type="component" value="Unassembled WGS sequence"/>
</dbReference>
<dbReference type="InterPro" id="IPR011009">
    <property type="entry name" value="Kinase-like_dom_sf"/>
</dbReference>
<evidence type="ECO:0000256" key="5">
    <source>
        <dbReference type="ARBA" id="ARBA00022840"/>
    </source>
</evidence>
<evidence type="ECO:0000313" key="8">
    <source>
        <dbReference type="Proteomes" id="UP000324800"/>
    </source>
</evidence>